<comment type="caution">
    <text evidence="1">The sequence shown here is derived from an EMBL/GenBank/DDBJ whole genome shotgun (WGS) entry which is preliminary data.</text>
</comment>
<proteinExistence type="predicted"/>
<dbReference type="AlphaFoldDB" id="A0A4R6VUC2"/>
<keyword evidence="2" id="KW-1185">Reference proteome</keyword>
<dbReference type="RefSeq" id="WP_133570904.1">
    <property type="nucleotide sequence ID" value="NZ_SNYR01000001.1"/>
</dbReference>
<reference evidence="1 2" key="1">
    <citation type="submission" date="2019-03" db="EMBL/GenBank/DDBJ databases">
        <title>Genomic Encyclopedia of Type Strains, Phase III (KMG-III): the genomes of soil and plant-associated and newly described type strains.</title>
        <authorList>
            <person name="Whitman W."/>
        </authorList>
    </citation>
    <scope>NUCLEOTIDE SEQUENCE [LARGE SCALE GENOMIC DNA]</scope>
    <source>
        <strain evidence="1 2">CGMCC 1.7002</strain>
    </source>
</reference>
<gene>
    <name evidence="1" type="ORF">ATL17_0177</name>
</gene>
<evidence type="ECO:0000313" key="2">
    <source>
        <dbReference type="Proteomes" id="UP000295391"/>
    </source>
</evidence>
<sequence length="195" mass="22580">MSALDSFAQELRDAVGTIVETDYAIFQGNQNIRLQLRNGKSTPLNVTYFGREDPNNKGAKYHHSQTIQEMLLRSKKDGILQKYHRGMMVAHICSLWEDKYRAIIAKECSKEHKNEIMSDYFFDINKYRQAILHAGGRLDTKTKLLNMIEVGDKVEFTESQMFEIFEAAFDELNRLNEEYYAGQPTQYSLTNQFAG</sequence>
<dbReference type="EMBL" id="SNYR01000001">
    <property type="protein sequence ID" value="TDQ66190.1"/>
    <property type="molecule type" value="Genomic_DNA"/>
</dbReference>
<dbReference type="Proteomes" id="UP000295391">
    <property type="component" value="Unassembled WGS sequence"/>
</dbReference>
<accession>A0A4R6VUC2</accession>
<name>A0A4R6VUC2_9HYPH</name>
<organism evidence="1 2">
    <name type="scientific">Maritalea mobilis</name>
    <dbReference type="NCBI Taxonomy" id="483324"/>
    <lineage>
        <taxon>Bacteria</taxon>
        <taxon>Pseudomonadati</taxon>
        <taxon>Pseudomonadota</taxon>
        <taxon>Alphaproteobacteria</taxon>
        <taxon>Hyphomicrobiales</taxon>
        <taxon>Devosiaceae</taxon>
        <taxon>Maritalea</taxon>
    </lineage>
</organism>
<evidence type="ECO:0000313" key="1">
    <source>
        <dbReference type="EMBL" id="TDQ66190.1"/>
    </source>
</evidence>
<protein>
    <submittedName>
        <fullName evidence="1">Uncharacterized protein</fullName>
    </submittedName>
</protein>
<dbReference type="OrthoDB" id="1276197at2"/>